<evidence type="ECO:0000313" key="1">
    <source>
        <dbReference type="EnsemblPlants" id="OBART11G07260.1"/>
    </source>
</evidence>
<proteinExistence type="predicted"/>
<dbReference type="EnsemblPlants" id="OBART11G07260.1">
    <property type="protein sequence ID" value="OBART11G07260.1"/>
    <property type="gene ID" value="OBART11G07260"/>
</dbReference>
<sequence length="118" mass="13053">MRQNDNDGREWEEEVICNELILQGLRILEGLACDPHNCTDICAAPGLLEKITMPLYSATLIQDIDKSEPWADIANSSVKVVHHLITHAAPGTRLRHEISSNKQAVTNLQSILNLGGEE</sequence>
<dbReference type="Proteomes" id="UP000026960">
    <property type="component" value="Chromosome 11"/>
</dbReference>
<accession>A0A0D3HJS6</accession>
<reference evidence="1" key="2">
    <citation type="submission" date="2015-03" db="UniProtKB">
        <authorList>
            <consortium name="EnsemblPlants"/>
        </authorList>
    </citation>
    <scope>IDENTIFICATION</scope>
</reference>
<dbReference type="PaxDb" id="65489-OBART11G07260.1"/>
<reference evidence="1" key="1">
    <citation type="journal article" date="2009" name="Rice">
        <title>De Novo Next Generation Sequencing of Plant Genomes.</title>
        <authorList>
            <person name="Rounsley S."/>
            <person name="Marri P.R."/>
            <person name="Yu Y."/>
            <person name="He R."/>
            <person name="Sisneros N."/>
            <person name="Goicoechea J.L."/>
            <person name="Lee S.J."/>
            <person name="Angelova A."/>
            <person name="Kudrna D."/>
            <person name="Luo M."/>
            <person name="Affourtit J."/>
            <person name="Desany B."/>
            <person name="Knight J."/>
            <person name="Niazi F."/>
            <person name="Egholm M."/>
            <person name="Wing R.A."/>
        </authorList>
    </citation>
    <scope>NUCLEOTIDE SEQUENCE [LARGE SCALE GENOMIC DNA]</scope>
    <source>
        <strain evidence="1">cv. IRGC 105608</strain>
    </source>
</reference>
<dbReference type="Gramene" id="OBART11G07260.1">
    <property type="protein sequence ID" value="OBART11G07260.1"/>
    <property type="gene ID" value="OBART11G07260"/>
</dbReference>
<organism evidence="1">
    <name type="scientific">Oryza barthii</name>
    <dbReference type="NCBI Taxonomy" id="65489"/>
    <lineage>
        <taxon>Eukaryota</taxon>
        <taxon>Viridiplantae</taxon>
        <taxon>Streptophyta</taxon>
        <taxon>Embryophyta</taxon>
        <taxon>Tracheophyta</taxon>
        <taxon>Spermatophyta</taxon>
        <taxon>Magnoliopsida</taxon>
        <taxon>Liliopsida</taxon>
        <taxon>Poales</taxon>
        <taxon>Poaceae</taxon>
        <taxon>BOP clade</taxon>
        <taxon>Oryzoideae</taxon>
        <taxon>Oryzeae</taxon>
        <taxon>Oryzinae</taxon>
        <taxon>Oryza</taxon>
    </lineage>
</organism>
<dbReference type="STRING" id="65489.A0A0D3HJS6"/>
<dbReference type="HOGENOM" id="CLU_2076667_0_0_1"/>
<name>A0A0D3HJS6_9ORYZ</name>
<dbReference type="AlphaFoldDB" id="A0A0D3HJS6"/>
<evidence type="ECO:0000313" key="2">
    <source>
        <dbReference type="Proteomes" id="UP000026960"/>
    </source>
</evidence>
<dbReference type="PANTHER" id="PTHR33115">
    <property type="entry name" value="ARM REPEAT SUPERFAMILY PROTEIN"/>
    <property type="match status" value="1"/>
</dbReference>
<keyword evidence="2" id="KW-1185">Reference proteome</keyword>
<protein>
    <submittedName>
        <fullName evidence="1">Uncharacterized protein</fullName>
    </submittedName>
</protein>
<dbReference type="PANTHER" id="PTHR33115:SF25">
    <property type="entry name" value="CONDENSIN COMPLEX SUBUNIT 1 C-TERMINAL DOMAIN-CONTAINING PROTEIN"/>
    <property type="match status" value="1"/>
</dbReference>